<sequence>MSAGVATSAASAEFERRIADLEERLAQQQLTQEGKARDLLIKEIEQRISNRQLAILIAVVVMIFMAGVLAHATHSFYWGRLIVVPQSVAIAMFLGPIVSITTLSVVLIVGAFRHFKEKDMSNVSLGSLAAEATRNSL</sequence>
<evidence type="ECO:0000313" key="3">
    <source>
        <dbReference type="Proteomes" id="UP000242763"/>
    </source>
</evidence>
<feature type="transmembrane region" description="Helical" evidence="1">
    <location>
        <begin position="89"/>
        <end position="112"/>
    </location>
</feature>
<keyword evidence="3" id="KW-1185">Reference proteome</keyword>
<name>A0A1I3SEV0_9HYPH</name>
<evidence type="ECO:0008006" key="4">
    <source>
        <dbReference type="Google" id="ProtNLM"/>
    </source>
</evidence>
<proteinExistence type="predicted"/>
<evidence type="ECO:0000256" key="1">
    <source>
        <dbReference type="SAM" id="Phobius"/>
    </source>
</evidence>
<gene>
    <name evidence="2" type="ORF">SAMN03080618_03336</name>
</gene>
<keyword evidence="1" id="KW-1133">Transmembrane helix</keyword>
<feature type="transmembrane region" description="Helical" evidence="1">
    <location>
        <begin position="53"/>
        <end position="77"/>
    </location>
</feature>
<dbReference type="AlphaFoldDB" id="A0A1I3SEV0"/>
<organism evidence="2 3">
    <name type="scientific">Aquamicrobium aerolatum DSM 21857</name>
    <dbReference type="NCBI Taxonomy" id="1121003"/>
    <lineage>
        <taxon>Bacteria</taxon>
        <taxon>Pseudomonadati</taxon>
        <taxon>Pseudomonadota</taxon>
        <taxon>Alphaproteobacteria</taxon>
        <taxon>Hyphomicrobiales</taxon>
        <taxon>Phyllobacteriaceae</taxon>
        <taxon>Aerobium</taxon>
    </lineage>
</organism>
<evidence type="ECO:0000313" key="2">
    <source>
        <dbReference type="EMBL" id="SFJ56910.1"/>
    </source>
</evidence>
<reference evidence="3" key="1">
    <citation type="submission" date="2016-10" db="EMBL/GenBank/DDBJ databases">
        <authorList>
            <person name="Varghese N."/>
            <person name="Submissions S."/>
        </authorList>
    </citation>
    <scope>NUCLEOTIDE SEQUENCE [LARGE SCALE GENOMIC DNA]</scope>
    <source>
        <strain evidence="3">DSM 21857</strain>
    </source>
</reference>
<dbReference type="Proteomes" id="UP000242763">
    <property type="component" value="Unassembled WGS sequence"/>
</dbReference>
<keyword evidence="1" id="KW-0812">Transmembrane</keyword>
<accession>A0A1I3SEV0</accession>
<dbReference type="EMBL" id="FORF01000030">
    <property type="protein sequence ID" value="SFJ56910.1"/>
    <property type="molecule type" value="Genomic_DNA"/>
</dbReference>
<dbReference type="STRING" id="1121003.SAMN03080618_03336"/>
<keyword evidence="1" id="KW-0472">Membrane</keyword>
<protein>
    <recommendedName>
        <fullName evidence="4">Holin-X, holin superfamily III</fullName>
    </recommendedName>
</protein>